<protein>
    <submittedName>
        <fullName evidence="1">Uncharacterized protein</fullName>
    </submittedName>
</protein>
<name>A0AA35L9K1_9SAUR</name>
<dbReference type="AlphaFoldDB" id="A0AA35L9K1"/>
<keyword evidence="2" id="KW-1185">Reference proteome</keyword>
<sequence>MRIRQINGGYLTYPKLSTARSSHGLRHRMTLAVYGFVTCKLAGGVNRKSSISRLSTPDTSKRRN</sequence>
<organism evidence="1 2">
    <name type="scientific">Podarcis lilfordi</name>
    <name type="common">Lilford's wall lizard</name>
    <dbReference type="NCBI Taxonomy" id="74358"/>
    <lineage>
        <taxon>Eukaryota</taxon>
        <taxon>Metazoa</taxon>
        <taxon>Chordata</taxon>
        <taxon>Craniata</taxon>
        <taxon>Vertebrata</taxon>
        <taxon>Euteleostomi</taxon>
        <taxon>Lepidosauria</taxon>
        <taxon>Squamata</taxon>
        <taxon>Bifurcata</taxon>
        <taxon>Unidentata</taxon>
        <taxon>Episquamata</taxon>
        <taxon>Laterata</taxon>
        <taxon>Lacertibaenia</taxon>
        <taxon>Lacertidae</taxon>
        <taxon>Podarcis</taxon>
    </lineage>
</organism>
<dbReference type="Proteomes" id="UP001178461">
    <property type="component" value="Chromosome 14"/>
</dbReference>
<accession>A0AA35L9K1</accession>
<evidence type="ECO:0000313" key="2">
    <source>
        <dbReference type="Proteomes" id="UP001178461"/>
    </source>
</evidence>
<proteinExistence type="predicted"/>
<dbReference type="EMBL" id="OX395139">
    <property type="protein sequence ID" value="CAI5792300.1"/>
    <property type="molecule type" value="Genomic_DNA"/>
</dbReference>
<reference evidence="1" key="1">
    <citation type="submission" date="2022-12" db="EMBL/GenBank/DDBJ databases">
        <authorList>
            <person name="Alioto T."/>
            <person name="Alioto T."/>
            <person name="Gomez Garrido J."/>
        </authorList>
    </citation>
    <scope>NUCLEOTIDE SEQUENCE</scope>
</reference>
<gene>
    <name evidence="1" type="ORF">PODLI_1B012019</name>
</gene>
<evidence type="ECO:0000313" key="1">
    <source>
        <dbReference type="EMBL" id="CAI5792300.1"/>
    </source>
</evidence>